<gene>
    <name evidence="3" type="ORF">AQPE_2525</name>
</gene>
<keyword evidence="4" id="KW-1185">Reference proteome</keyword>
<dbReference type="InterPro" id="IPR026444">
    <property type="entry name" value="Secre_tail"/>
</dbReference>
<evidence type="ECO:0000259" key="2">
    <source>
        <dbReference type="Pfam" id="PF18962"/>
    </source>
</evidence>
<evidence type="ECO:0000313" key="3">
    <source>
        <dbReference type="EMBL" id="BBE18363.1"/>
    </source>
</evidence>
<feature type="domain" description="Secretion system C-terminal sorting" evidence="2">
    <location>
        <begin position="38"/>
        <end position="99"/>
    </location>
</feature>
<dbReference type="RefSeq" id="WP_318351275.1">
    <property type="nucleotide sequence ID" value="NZ_AP018694.1"/>
</dbReference>
<evidence type="ECO:0000256" key="1">
    <source>
        <dbReference type="SAM" id="SignalP"/>
    </source>
</evidence>
<dbReference type="AlphaFoldDB" id="A0A5K7S9V2"/>
<feature type="signal peptide" evidence="1">
    <location>
        <begin position="1"/>
        <end position="22"/>
    </location>
</feature>
<dbReference type="Proteomes" id="UP001193389">
    <property type="component" value="Chromosome"/>
</dbReference>
<feature type="chain" id="PRO_5024282901" description="Secretion system C-terminal sorting domain-containing protein" evidence="1">
    <location>
        <begin position="23"/>
        <end position="196"/>
    </location>
</feature>
<accession>A0A5K7S9V2</accession>
<evidence type="ECO:0000313" key="4">
    <source>
        <dbReference type="Proteomes" id="UP001193389"/>
    </source>
</evidence>
<dbReference type="KEGG" id="anf:AQPE_2525"/>
<dbReference type="Pfam" id="PF18962">
    <property type="entry name" value="Por_Secre_tail"/>
    <property type="match status" value="1"/>
</dbReference>
<organism evidence="3 4">
    <name type="scientific">Aquipluma nitroreducens</name>
    <dbReference type="NCBI Taxonomy" id="2010828"/>
    <lineage>
        <taxon>Bacteria</taxon>
        <taxon>Pseudomonadati</taxon>
        <taxon>Bacteroidota</taxon>
        <taxon>Bacteroidia</taxon>
        <taxon>Marinilabiliales</taxon>
        <taxon>Prolixibacteraceae</taxon>
        <taxon>Aquipluma</taxon>
    </lineage>
</organism>
<reference evidence="3" key="1">
    <citation type="journal article" date="2020" name="Int. J. Syst. Evol. Microbiol.">
        <title>Aquipluma nitroreducens gen. nov. sp. nov., a novel facultatively anaerobic bacterium isolated from a freshwater lake.</title>
        <authorList>
            <person name="Watanabe M."/>
            <person name="Kojima H."/>
            <person name="Fukui M."/>
        </authorList>
    </citation>
    <scope>NUCLEOTIDE SEQUENCE</scope>
    <source>
        <strain evidence="3">MeG22</strain>
    </source>
</reference>
<name>A0A5K7S9V2_9BACT</name>
<sequence length="196" mass="22430">MKTMLKVTFLFALVAFANTLFAAGNLKVNMLPVNAEKAVVTISSISNSDFNITIADENGKIIYFKENSNAEENYRKVFDFSFLEDGLYKLTVVSNDITTERQFEKSHRIIKVGEEKTTLEPVFGYEPGILRCTYLNFTKEDITLHFFKNNDIIYTKNIGRQFNLQEALNLSKLDKGKYEAVLYAGGKRFTYPVQIQ</sequence>
<protein>
    <recommendedName>
        <fullName evidence="2">Secretion system C-terminal sorting domain-containing protein</fullName>
    </recommendedName>
</protein>
<proteinExistence type="predicted"/>
<keyword evidence="1" id="KW-0732">Signal</keyword>
<dbReference type="EMBL" id="AP018694">
    <property type="protein sequence ID" value="BBE18363.1"/>
    <property type="molecule type" value="Genomic_DNA"/>
</dbReference>